<comment type="caution">
    <text evidence="1">The sequence shown here is derived from an EMBL/GenBank/DDBJ whole genome shotgun (WGS) entry which is preliminary data.</text>
</comment>
<keyword evidence="2" id="KW-1185">Reference proteome</keyword>
<evidence type="ECO:0000313" key="2">
    <source>
        <dbReference type="Proteomes" id="UP000821845"/>
    </source>
</evidence>
<evidence type="ECO:0000313" key="1">
    <source>
        <dbReference type="EMBL" id="KAH6947789.1"/>
    </source>
</evidence>
<organism evidence="1 2">
    <name type="scientific">Hyalomma asiaticum</name>
    <name type="common">Tick</name>
    <dbReference type="NCBI Taxonomy" id="266040"/>
    <lineage>
        <taxon>Eukaryota</taxon>
        <taxon>Metazoa</taxon>
        <taxon>Ecdysozoa</taxon>
        <taxon>Arthropoda</taxon>
        <taxon>Chelicerata</taxon>
        <taxon>Arachnida</taxon>
        <taxon>Acari</taxon>
        <taxon>Parasitiformes</taxon>
        <taxon>Ixodida</taxon>
        <taxon>Ixodoidea</taxon>
        <taxon>Ixodidae</taxon>
        <taxon>Hyalomminae</taxon>
        <taxon>Hyalomma</taxon>
    </lineage>
</organism>
<reference evidence="1" key="1">
    <citation type="submission" date="2020-05" db="EMBL/GenBank/DDBJ databases">
        <title>Large-scale comparative analyses of tick genomes elucidate their genetic diversity and vector capacities.</title>
        <authorList>
            <person name="Jia N."/>
            <person name="Wang J."/>
            <person name="Shi W."/>
            <person name="Du L."/>
            <person name="Sun Y."/>
            <person name="Zhan W."/>
            <person name="Jiang J."/>
            <person name="Wang Q."/>
            <person name="Zhang B."/>
            <person name="Ji P."/>
            <person name="Sakyi L.B."/>
            <person name="Cui X."/>
            <person name="Yuan T."/>
            <person name="Jiang B."/>
            <person name="Yang W."/>
            <person name="Lam T.T.-Y."/>
            <person name="Chang Q."/>
            <person name="Ding S."/>
            <person name="Wang X."/>
            <person name="Zhu J."/>
            <person name="Ruan X."/>
            <person name="Zhao L."/>
            <person name="Wei J."/>
            <person name="Que T."/>
            <person name="Du C."/>
            <person name="Cheng J."/>
            <person name="Dai P."/>
            <person name="Han X."/>
            <person name="Huang E."/>
            <person name="Gao Y."/>
            <person name="Liu J."/>
            <person name="Shao H."/>
            <person name="Ye R."/>
            <person name="Li L."/>
            <person name="Wei W."/>
            <person name="Wang X."/>
            <person name="Wang C."/>
            <person name="Yang T."/>
            <person name="Huo Q."/>
            <person name="Li W."/>
            <person name="Guo W."/>
            <person name="Chen H."/>
            <person name="Zhou L."/>
            <person name="Ni X."/>
            <person name="Tian J."/>
            <person name="Zhou Y."/>
            <person name="Sheng Y."/>
            <person name="Liu T."/>
            <person name="Pan Y."/>
            <person name="Xia L."/>
            <person name="Li J."/>
            <person name="Zhao F."/>
            <person name="Cao W."/>
        </authorList>
    </citation>
    <scope>NUCLEOTIDE SEQUENCE</scope>
    <source>
        <strain evidence="1">Hyas-2018</strain>
    </source>
</reference>
<name>A0ACB7TNR6_HYAAI</name>
<proteinExistence type="predicted"/>
<dbReference type="EMBL" id="CM023481">
    <property type="protein sequence ID" value="KAH6947789.1"/>
    <property type="molecule type" value="Genomic_DNA"/>
</dbReference>
<sequence>MNTAGDGAKKKQKQFSLQENVDLLREIYTGKKQSDLFRERGIAPLAVATIWKDREKILKILKILGHNLRLRGNSCAWSRCRPSCADLV</sequence>
<gene>
    <name evidence="1" type="ORF">HPB50_021429</name>
</gene>
<protein>
    <submittedName>
        <fullName evidence="1">Uncharacterized protein</fullName>
    </submittedName>
</protein>
<dbReference type="Proteomes" id="UP000821845">
    <property type="component" value="Chromosome 1"/>
</dbReference>
<accession>A0ACB7TNR6</accession>